<dbReference type="Proteomes" id="UP000095287">
    <property type="component" value="Unplaced"/>
</dbReference>
<protein>
    <submittedName>
        <fullName evidence="2">L27 domain-containing protein</fullName>
    </submittedName>
</protein>
<evidence type="ECO:0000313" key="1">
    <source>
        <dbReference type="Proteomes" id="UP000095287"/>
    </source>
</evidence>
<sequence>MMQFLPRTGNRRVQGDQLEEAQRQLIIHAIRDEGFANFPDMPQHDIEEEILHDMFHIEQLQNAVADAVQAEPPAVEANAAVAAPADFAVELGPNGVYMRAAIALSRTAVITEIGQNELYLQTVLRALGTCAERAFKEPFDKLWEVLRYFGALSKGLDKCLMTLLETRWTDGLRIVERHYGNIFRHRRSFERIFDRLRLSTSSERSYPFNKNYNDNFNLELFCDIVKWSNDLGTFADGVNRILQRTSSNQRSVIEGRLRDSDLDPASRQTVSDHISAIEARIGLQDGREVEAAEVNQVEWIVELNDEVDAA</sequence>
<evidence type="ECO:0000313" key="2">
    <source>
        <dbReference type="WBParaSite" id="L893_g25333.t1"/>
    </source>
</evidence>
<dbReference type="AlphaFoldDB" id="A0A1I7ZED6"/>
<organism evidence="1 2">
    <name type="scientific">Steinernema glaseri</name>
    <dbReference type="NCBI Taxonomy" id="37863"/>
    <lineage>
        <taxon>Eukaryota</taxon>
        <taxon>Metazoa</taxon>
        <taxon>Ecdysozoa</taxon>
        <taxon>Nematoda</taxon>
        <taxon>Chromadorea</taxon>
        <taxon>Rhabditida</taxon>
        <taxon>Tylenchina</taxon>
        <taxon>Panagrolaimomorpha</taxon>
        <taxon>Strongyloidoidea</taxon>
        <taxon>Steinernematidae</taxon>
        <taxon>Steinernema</taxon>
    </lineage>
</organism>
<keyword evidence="1" id="KW-1185">Reference proteome</keyword>
<dbReference type="WBParaSite" id="L893_g25333.t1">
    <property type="protein sequence ID" value="L893_g25333.t1"/>
    <property type="gene ID" value="L893_g25333"/>
</dbReference>
<reference evidence="2" key="1">
    <citation type="submission" date="2016-11" db="UniProtKB">
        <authorList>
            <consortium name="WormBaseParasite"/>
        </authorList>
    </citation>
    <scope>IDENTIFICATION</scope>
</reference>
<name>A0A1I7ZED6_9BILA</name>
<accession>A0A1I7ZED6</accession>
<proteinExistence type="predicted"/>